<evidence type="ECO:0000313" key="2">
    <source>
        <dbReference type="EMBL" id="GAO30331.1"/>
    </source>
</evidence>
<reference evidence="2 3" key="1">
    <citation type="journal article" date="2015" name="Microbes Environ.">
        <title>Distribution and evolution of nitrogen fixation genes in the phylum bacteroidetes.</title>
        <authorList>
            <person name="Inoue J."/>
            <person name="Oshima K."/>
            <person name="Suda W."/>
            <person name="Sakamoto M."/>
            <person name="Iino T."/>
            <person name="Noda S."/>
            <person name="Hongoh Y."/>
            <person name="Hattori M."/>
            <person name="Ohkuma M."/>
        </authorList>
    </citation>
    <scope>NUCLEOTIDE SEQUENCE [LARGE SCALE GENOMIC DNA]</scope>
    <source>
        <strain evidence="2">JCM 15548</strain>
    </source>
</reference>
<accession>A0A0E9LYW5</accession>
<feature type="compositionally biased region" description="Basic and acidic residues" evidence="1">
    <location>
        <begin position="81"/>
        <end position="94"/>
    </location>
</feature>
<gene>
    <name evidence="2" type="ORF">JCM15548_12594</name>
</gene>
<name>A0A0E9LYW5_9BACT</name>
<organism evidence="2 3">
    <name type="scientific">Geofilum rubicundum JCM 15548</name>
    <dbReference type="NCBI Taxonomy" id="1236989"/>
    <lineage>
        <taxon>Bacteria</taxon>
        <taxon>Pseudomonadati</taxon>
        <taxon>Bacteroidota</taxon>
        <taxon>Bacteroidia</taxon>
        <taxon>Marinilabiliales</taxon>
        <taxon>Marinilabiliaceae</taxon>
        <taxon>Geofilum</taxon>
    </lineage>
</organism>
<dbReference type="AlphaFoldDB" id="A0A0E9LYW5"/>
<proteinExistence type="predicted"/>
<dbReference type="EMBL" id="BAZW01000021">
    <property type="protein sequence ID" value="GAO30331.1"/>
    <property type="molecule type" value="Genomic_DNA"/>
</dbReference>
<keyword evidence="3" id="KW-1185">Reference proteome</keyword>
<feature type="region of interest" description="Disordered" evidence="1">
    <location>
        <begin position="52"/>
        <end position="94"/>
    </location>
</feature>
<evidence type="ECO:0000256" key="1">
    <source>
        <dbReference type="SAM" id="MobiDB-lite"/>
    </source>
</evidence>
<dbReference type="Proteomes" id="UP000032900">
    <property type="component" value="Unassembled WGS sequence"/>
</dbReference>
<sequence>MRGMKNYRVRVRDEKAVFFEELMRYLDFCDYEGVEGFAEPRIYPGFDFKAKDTEIKGNSKGKSKDKKHMDTEGNLSNLREVMSRIDALRDKNRK</sequence>
<evidence type="ECO:0000313" key="3">
    <source>
        <dbReference type="Proteomes" id="UP000032900"/>
    </source>
</evidence>
<comment type="caution">
    <text evidence="2">The sequence shown here is derived from an EMBL/GenBank/DDBJ whole genome shotgun (WGS) entry which is preliminary data.</text>
</comment>
<protein>
    <submittedName>
        <fullName evidence="2">Uncharacterized protein</fullName>
    </submittedName>
</protein>